<evidence type="ECO:0000256" key="1">
    <source>
        <dbReference type="ARBA" id="ARBA00004792"/>
    </source>
</evidence>
<reference evidence="7 8" key="1">
    <citation type="submission" date="2018-12" db="EMBL/GenBank/DDBJ databases">
        <title>The whole draft genome of Streptomyce luteoverticillatus CGMCC 15060.</title>
        <authorList>
            <person name="Feng Z."/>
            <person name="Chen G."/>
            <person name="Zhang J."/>
            <person name="Zhu H."/>
            <person name="Yu X."/>
            <person name="Zhang W."/>
            <person name="Zhang X."/>
        </authorList>
    </citation>
    <scope>NUCLEOTIDE SEQUENCE [LARGE SCALE GENOMIC DNA]</scope>
    <source>
        <strain evidence="7 8">CGMCC 15060</strain>
    </source>
</reference>
<evidence type="ECO:0000313" key="7">
    <source>
        <dbReference type="EMBL" id="AZQ70583.1"/>
    </source>
</evidence>
<keyword evidence="2 7" id="KW-0489">Methyltransferase</keyword>
<dbReference type="FunFam" id="3.40.50.150:FF:000651">
    <property type="entry name" value="Mycinamicin VI 2''-O-methyltransferase"/>
    <property type="match status" value="1"/>
</dbReference>
<dbReference type="Proteomes" id="UP000267900">
    <property type="component" value="Chromosome"/>
</dbReference>
<evidence type="ECO:0000256" key="4">
    <source>
        <dbReference type="ARBA" id="ARBA00022691"/>
    </source>
</evidence>
<dbReference type="GO" id="GO:0032259">
    <property type="term" value="P:methylation"/>
    <property type="evidence" value="ECO:0007669"/>
    <property type="project" value="UniProtKB-KW"/>
</dbReference>
<dbReference type="EMBL" id="CP034587">
    <property type="protein sequence ID" value="AZQ70583.1"/>
    <property type="molecule type" value="Genomic_DNA"/>
</dbReference>
<organism evidence="7 8">
    <name type="scientific">Streptomyces luteoverticillatus</name>
    <name type="common">Streptoverticillium luteoverticillatus</name>
    <dbReference type="NCBI Taxonomy" id="66425"/>
    <lineage>
        <taxon>Bacteria</taxon>
        <taxon>Bacillati</taxon>
        <taxon>Actinomycetota</taxon>
        <taxon>Actinomycetes</taxon>
        <taxon>Kitasatosporales</taxon>
        <taxon>Streptomycetaceae</taxon>
        <taxon>Streptomyces</taxon>
    </lineage>
</organism>
<evidence type="ECO:0000256" key="2">
    <source>
        <dbReference type="ARBA" id="ARBA00022603"/>
    </source>
</evidence>
<feature type="domain" description="Methyltransferase MycE N-terminal" evidence="6">
    <location>
        <begin position="11"/>
        <end position="120"/>
    </location>
</feature>
<dbReference type="Gene3D" id="3.40.50.150">
    <property type="entry name" value="Vaccinia Virus protein VP39"/>
    <property type="match status" value="1"/>
</dbReference>
<dbReference type="GO" id="GO:0008168">
    <property type="term" value="F:methyltransferase activity"/>
    <property type="evidence" value="ECO:0007669"/>
    <property type="project" value="UniProtKB-KW"/>
</dbReference>
<dbReference type="Pfam" id="PF17843">
    <property type="entry name" value="MycE_N"/>
    <property type="match status" value="1"/>
</dbReference>
<gene>
    <name evidence="7" type="ORF">EKH77_04560</name>
</gene>
<dbReference type="Gene3D" id="3.30.1050.30">
    <property type="match status" value="1"/>
</dbReference>
<keyword evidence="3 7" id="KW-0808">Transferase</keyword>
<dbReference type="RefSeq" id="WP_126913148.1">
    <property type="nucleotide sequence ID" value="NZ_CP034587.1"/>
</dbReference>
<evidence type="ECO:0000256" key="3">
    <source>
        <dbReference type="ARBA" id="ARBA00022679"/>
    </source>
</evidence>
<keyword evidence="8" id="KW-1185">Reference proteome</keyword>
<protein>
    <submittedName>
        <fullName evidence="7">Class I SAM-dependent methyltransferase</fullName>
    </submittedName>
</protein>
<dbReference type="SUPFAM" id="SSF53335">
    <property type="entry name" value="S-adenosyl-L-methionine-dependent methyltransferases"/>
    <property type="match status" value="1"/>
</dbReference>
<evidence type="ECO:0000256" key="5">
    <source>
        <dbReference type="ARBA" id="ARBA00023194"/>
    </source>
</evidence>
<sequence>MATSVETALLRDIIGAAGGHDAALKDLVDRHSPADITRVLLNEITSRCPAPVNDAPVLVELAVHTDGTAPAPHYLYVAKGGPVRPAGRDEAFIAMRVEYDLADLVRELFGPVRERGAGVRGTTLFPYVAETSGESGDDAASGAEHIGTHFLAAQQGTETVLAGCHSRKPDLSELASRYLTPKWGSLHWFTPHYDRHFRDYRNEPVRVLEIGIGGYKHPEWGGGSLRMWRHFFHRGEIYGLDIVDKSHFDGQRITTLQGDQNDPEYLASIAEEYGPFDIVIDDGSHINEHVRTSFQALFPYVRPGGLYVVEDLWTAYWPGFGGNEDPGQDSATSLGLIKSLIDSIQHEERPAASGHRPGYADRNVTGLHVYHNLAFIEKGTNAEGGIPAWIPRDFDTLVAVSSGGAE</sequence>
<name>A0A3S9PE10_STRLT</name>
<comment type="pathway">
    <text evidence="1">Antibiotic biosynthesis.</text>
</comment>
<dbReference type="AlphaFoldDB" id="A0A3S9PE10"/>
<dbReference type="InterPro" id="IPR040800">
    <property type="entry name" value="MycE_N"/>
</dbReference>
<dbReference type="GO" id="GO:0017000">
    <property type="term" value="P:antibiotic biosynthetic process"/>
    <property type="evidence" value="ECO:0007669"/>
    <property type="project" value="UniProtKB-KW"/>
</dbReference>
<evidence type="ECO:0000313" key="8">
    <source>
        <dbReference type="Proteomes" id="UP000267900"/>
    </source>
</evidence>
<keyword evidence="5" id="KW-0045">Antibiotic biosynthesis</keyword>
<dbReference type="InterPro" id="IPR029063">
    <property type="entry name" value="SAM-dependent_MTases_sf"/>
</dbReference>
<dbReference type="OrthoDB" id="9816424at2"/>
<evidence type="ECO:0000259" key="6">
    <source>
        <dbReference type="Pfam" id="PF17843"/>
    </source>
</evidence>
<keyword evidence="4" id="KW-0949">S-adenosyl-L-methionine</keyword>
<accession>A0A3S9PE10</accession>
<proteinExistence type="predicted"/>